<keyword evidence="1" id="KW-0812">Transmembrane</keyword>
<dbReference type="Proteomes" id="UP001222027">
    <property type="component" value="Unassembled WGS sequence"/>
</dbReference>
<dbReference type="AlphaFoldDB" id="A0AAV8RRY6"/>
<keyword evidence="3" id="KW-1185">Reference proteome</keyword>
<dbReference type="EMBL" id="JAQQAF010000002">
    <property type="protein sequence ID" value="KAJ8505084.1"/>
    <property type="molecule type" value="Genomic_DNA"/>
</dbReference>
<protein>
    <submittedName>
        <fullName evidence="2">Uncharacterized protein</fullName>
    </submittedName>
</protein>
<keyword evidence="1" id="KW-0472">Membrane</keyword>
<gene>
    <name evidence="2" type="ORF">OPV22_005970</name>
</gene>
<sequence length="619" mass="70076">MGSVSWDCFPTKTATDMIKLLNMHTFHSSEKKLTGKGEAYEPRAERKRRQPTSMPEWFCEGCFYWFTVTDGNDHKYVLREPYYVHSRSLMVFRMGLRKLCQSAMLLCSLVAILSCGFVEVMAQTTLVLNAISATGTEERVLAEEVNTPGLASTLSARTERVDPLDSFKKYKGGYNITNKHYWSSTVYTGRYGYIIGTIWLVGGLVYACVLLIATKTCLVYKERKQKKRLPYSKKYWLWPIVASGIVLDGSSKFYSRVKSIENIIVETSEEASQTIYNVTEAVAAMESVNNLFGGIEESSNLNSTSQMLYDEAANIQRKAEDRMQLVNRGIKMLKVVTIFSIVLNLIAMLVVVALRSLRLYQAFYLFITLCWLLTFFFWINFGLYFFLYKFSGDTCAALDGYHLNPQNSTLSSILWSSEHLPANFGLQDIRAGIHDTIDQVNSNISTVKLSILPDLEYICNPFSGPPQYSYQPDNCSSNTIKIGDIPEKYTYSASDDGACSQGEFVSDSDYTRVLVYSMQRLLNGFPRMERLANCQLVKDAFSKILLKECKPLRNYAHLTCAALAVLATIMILLVLIVTPEALHDHIYHSSDGSVRPHLAYAERSFDTTEMATENFELRL</sequence>
<evidence type="ECO:0000256" key="1">
    <source>
        <dbReference type="SAM" id="Phobius"/>
    </source>
</evidence>
<feature type="transmembrane region" description="Helical" evidence="1">
    <location>
        <begin position="363"/>
        <end position="387"/>
    </location>
</feature>
<feature type="transmembrane region" description="Helical" evidence="1">
    <location>
        <begin position="103"/>
        <end position="122"/>
    </location>
</feature>
<dbReference type="InterPro" id="IPR040283">
    <property type="entry name" value="DDB_G0292058-like"/>
</dbReference>
<evidence type="ECO:0000313" key="2">
    <source>
        <dbReference type="EMBL" id="KAJ8505084.1"/>
    </source>
</evidence>
<feature type="transmembrane region" description="Helical" evidence="1">
    <location>
        <begin position="555"/>
        <end position="577"/>
    </location>
</feature>
<organism evidence="2 3">
    <name type="scientific">Ensete ventricosum</name>
    <name type="common">Abyssinian banana</name>
    <name type="synonym">Musa ensete</name>
    <dbReference type="NCBI Taxonomy" id="4639"/>
    <lineage>
        <taxon>Eukaryota</taxon>
        <taxon>Viridiplantae</taxon>
        <taxon>Streptophyta</taxon>
        <taxon>Embryophyta</taxon>
        <taxon>Tracheophyta</taxon>
        <taxon>Spermatophyta</taxon>
        <taxon>Magnoliopsida</taxon>
        <taxon>Liliopsida</taxon>
        <taxon>Zingiberales</taxon>
        <taxon>Musaceae</taxon>
        <taxon>Ensete</taxon>
    </lineage>
</organism>
<feature type="transmembrane region" description="Helical" evidence="1">
    <location>
        <begin position="332"/>
        <end position="357"/>
    </location>
</feature>
<dbReference type="GO" id="GO:0016020">
    <property type="term" value="C:membrane"/>
    <property type="evidence" value="ECO:0007669"/>
    <property type="project" value="TreeGrafter"/>
</dbReference>
<reference evidence="2 3" key="1">
    <citation type="submission" date="2022-12" db="EMBL/GenBank/DDBJ databases">
        <title>Chromosome-scale assembly of the Ensete ventricosum genome.</title>
        <authorList>
            <person name="Dussert Y."/>
            <person name="Stocks J."/>
            <person name="Wendawek A."/>
            <person name="Woldeyes F."/>
            <person name="Nichols R.A."/>
            <person name="Borrell J.S."/>
        </authorList>
    </citation>
    <scope>NUCLEOTIDE SEQUENCE [LARGE SCALE GENOMIC DNA]</scope>
    <source>
        <strain evidence="3">cv. Maze</strain>
        <tissue evidence="2">Seeds</tissue>
    </source>
</reference>
<dbReference type="PANTHER" id="PTHR31414:SF18">
    <property type="entry name" value="TRANSMEMBRANE PROTEIN-RELATED"/>
    <property type="match status" value="1"/>
</dbReference>
<comment type="caution">
    <text evidence="2">The sequence shown here is derived from an EMBL/GenBank/DDBJ whole genome shotgun (WGS) entry which is preliminary data.</text>
</comment>
<name>A0AAV8RRY6_ENSVE</name>
<keyword evidence="1" id="KW-1133">Transmembrane helix</keyword>
<dbReference type="PANTHER" id="PTHR31414">
    <property type="entry name" value="TRANSMEMBRANE PROTEIN DDB_G0292058"/>
    <property type="match status" value="1"/>
</dbReference>
<feature type="transmembrane region" description="Helical" evidence="1">
    <location>
        <begin position="191"/>
        <end position="218"/>
    </location>
</feature>
<evidence type="ECO:0000313" key="3">
    <source>
        <dbReference type="Proteomes" id="UP001222027"/>
    </source>
</evidence>
<proteinExistence type="predicted"/>
<accession>A0AAV8RRY6</accession>